<dbReference type="Pfam" id="PF24855">
    <property type="entry name" value="DUF7729"/>
    <property type="match status" value="1"/>
</dbReference>
<proteinExistence type="predicted"/>
<organism evidence="3 4">
    <name type="scientific">Basidiobolus ranarum</name>
    <dbReference type="NCBI Taxonomy" id="34480"/>
    <lineage>
        <taxon>Eukaryota</taxon>
        <taxon>Fungi</taxon>
        <taxon>Fungi incertae sedis</taxon>
        <taxon>Zoopagomycota</taxon>
        <taxon>Entomophthoromycotina</taxon>
        <taxon>Basidiobolomycetes</taxon>
        <taxon>Basidiobolales</taxon>
        <taxon>Basidiobolaceae</taxon>
        <taxon>Basidiobolus</taxon>
    </lineage>
</organism>
<reference evidence="3 4" key="1">
    <citation type="submission" date="2023-04" db="EMBL/GenBank/DDBJ databases">
        <title>Genome of Basidiobolus ranarum AG-B5.</title>
        <authorList>
            <person name="Stajich J.E."/>
            <person name="Carter-House D."/>
            <person name="Gryganskyi A."/>
        </authorList>
    </citation>
    <scope>NUCLEOTIDE SEQUENCE [LARGE SCALE GENOMIC DNA]</scope>
    <source>
        <strain evidence="3 4">AG-B5</strain>
    </source>
</reference>
<feature type="chain" id="PRO_5047482961" description="DUF7729 domain-containing protein" evidence="1">
    <location>
        <begin position="20"/>
        <end position="200"/>
    </location>
</feature>
<dbReference type="Proteomes" id="UP001479436">
    <property type="component" value="Unassembled WGS sequence"/>
</dbReference>
<accession>A0ABR2W338</accession>
<comment type="caution">
    <text evidence="3">The sequence shown here is derived from an EMBL/GenBank/DDBJ whole genome shotgun (WGS) entry which is preliminary data.</text>
</comment>
<keyword evidence="1" id="KW-0732">Signal</keyword>
<keyword evidence="4" id="KW-1185">Reference proteome</keyword>
<feature type="domain" description="DUF7729" evidence="2">
    <location>
        <begin position="32"/>
        <end position="199"/>
    </location>
</feature>
<dbReference type="InterPro" id="IPR056146">
    <property type="entry name" value="DUF7729"/>
</dbReference>
<evidence type="ECO:0000313" key="3">
    <source>
        <dbReference type="EMBL" id="KAK9718021.1"/>
    </source>
</evidence>
<dbReference type="EMBL" id="JASJQH010007114">
    <property type="protein sequence ID" value="KAK9718021.1"/>
    <property type="molecule type" value="Genomic_DNA"/>
</dbReference>
<evidence type="ECO:0000259" key="2">
    <source>
        <dbReference type="Pfam" id="PF24855"/>
    </source>
</evidence>
<gene>
    <name evidence="3" type="ORF">K7432_005802</name>
</gene>
<feature type="signal peptide" evidence="1">
    <location>
        <begin position="1"/>
        <end position="19"/>
    </location>
</feature>
<name>A0ABR2W338_9FUNG</name>
<protein>
    <recommendedName>
        <fullName evidence="2">DUF7729 domain-containing protein</fullName>
    </recommendedName>
</protein>
<sequence length="200" mass="22384">MKSTLSFTLITTSILWVNPAPIDNVLGQLSVTCKQSLLSIVTDIEPCLPFGQIWSQANSIALDGYDISKVEQYSSLLDTICSAPRCDKSTTDTLSTKIQTDCSKDSSQVVIQALEYMLKNYEPIVAIGCTRNSQQQYCLIVEGDELKDHQDVDLQDIPNEKLCTECVQNWVKMYNQYSKSYGEFFANGTDISQVKEKCGY</sequence>
<evidence type="ECO:0000313" key="4">
    <source>
        <dbReference type="Proteomes" id="UP001479436"/>
    </source>
</evidence>
<evidence type="ECO:0000256" key="1">
    <source>
        <dbReference type="SAM" id="SignalP"/>
    </source>
</evidence>